<dbReference type="OrthoDB" id="1025008at2"/>
<dbReference type="Proteomes" id="UP000438760">
    <property type="component" value="Unassembled WGS sequence"/>
</dbReference>
<comment type="caution">
    <text evidence="2">The sequence shown here is derived from an EMBL/GenBank/DDBJ whole genome shotgun (WGS) entry which is preliminary data.</text>
</comment>
<dbReference type="EMBL" id="WMJX01000003">
    <property type="protein sequence ID" value="MTG97019.1"/>
    <property type="molecule type" value="Genomic_DNA"/>
</dbReference>
<organism evidence="2 3">
    <name type="scientific">Myroides albus</name>
    <dbReference type="NCBI Taxonomy" id="2562892"/>
    <lineage>
        <taxon>Bacteria</taxon>
        <taxon>Pseudomonadati</taxon>
        <taxon>Bacteroidota</taxon>
        <taxon>Flavobacteriia</taxon>
        <taxon>Flavobacteriales</taxon>
        <taxon>Flavobacteriaceae</taxon>
        <taxon>Myroides</taxon>
    </lineage>
</organism>
<evidence type="ECO:0000313" key="2">
    <source>
        <dbReference type="EMBL" id="MTG97019.1"/>
    </source>
</evidence>
<dbReference type="RefSeq" id="WP_155091073.1">
    <property type="nucleotide sequence ID" value="NZ_CP102754.1"/>
</dbReference>
<reference evidence="2 3" key="1">
    <citation type="submission" date="2019-11" db="EMBL/GenBank/DDBJ databases">
        <title>Genome of Strain BIT-d1.</title>
        <authorList>
            <person name="Yang Y."/>
        </authorList>
    </citation>
    <scope>NUCLEOTIDE SEQUENCE [LARGE SCALE GENOMIC DNA]</scope>
    <source>
        <strain evidence="2 3">BIT-d1</strain>
    </source>
</reference>
<protein>
    <recommendedName>
        <fullName evidence="1">DUF6850 domain-containing protein</fullName>
    </recommendedName>
</protein>
<name>A0A6I3LC34_9FLAO</name>
<feature type="domain" description="DUF6850" evidence="1">
    <location>
        <begin position="52"/>
        <end position="505"/>
    </location>
</feature>
<dbReference type="InterPro" id="IPR049236">
    <property type="entry name" value="DUF6850"/>
</dbReference>
<dbReference type="AlphaFoldDB" id="A0A6I3LC34"/>
<gene>
    <name evidence="2" type="ORF">GJV76_02530</name>
</gene>
<keyword evidence="3" id="KW-1185">Reference proteome</keyword>
<evidence type="ECO:0000259" key="1">
    <source>
        <dbReference type="Pfam" id="PF21012"/>
    </source>
</evidence>
<sequence length="505" mass="58624">MKHFHFGLCLLSLLSTVWGYGQQSDSLAIKVKENQDVIHHFEEPIYVNPSHYLDYRKYSLTSFEIAKQNSKNETTLAQEGKNRDDLSFQANAYHKLDKHSAVWGSATYQQGKRRDVMWNESADYHLIFPYVVADSVGGDIKYEDYHIAGGYAQRLGKYNIGISGFYKAKMEYRNIDPRPKNLSARLGGNIGVSRVFKEFFTIGVNTSIEKYTQKHKMDFYSPTGFPVIYEMSGMGNFNNLLKGKRREAYYDGWRYGTSLQVYDTYQKKWFATVGMNIFSFEKLLPDFYDLQVSKVKEVEHFFSVGKLFDVQATQLGVRLDGNMKTRKGTENLFVNVSATNYLKIGQEEQYKYENKSLRLSGVFKYGTLNSVYSILPYIGITQEVERYKKPYSKTDIQYTYMGADLQWMYTFKDRSLLTVASNWKVRQTAKEKATFNYGNSNAINQMLLDNYAVQIAEYWEGSFKVRYDFALPKVIDVFVGGEYYFQNYKQFQNNSSVMMSLGITF</sequence>
<accession>A0A6I3LC34</accession>
<proteinExistence type="predicted"/>
<evidence type="ECO:0000313" key="3">
    <source>
        <dbReference type="Proteomes" id="UP000438760"/>
    </source>
</evidence>
<dbReference type="Pfam" id="PF21012">
    <property type="entry name" value="DUF6850"/>
    <property type="match status" value="1"/>
</dbReference>